<feature type="signal peptide" evidence="1">
    <location>
        <begin position="1"/>
        <end position="22"/>
    </location>
</feature>
<dbReference type="GO" id="GO:0008270">
    <property type="term" value="F:zinc ion binding"/>
    <property type="evidence" value="ECO:0007669"/>
    <property type="project" value="InterPro"/>
</dbReference>
<dbReference type="CDD" id="cd11009">
    <property type="entry name" value="Zn_dep_PLPC"/>
    <property type="match status" value="1"/>
</dbReference>
<gene>
    <name evidence="2" type="ORF">SAMN05216213_12040</name>
</gene>
<proteinExistence type="predicted"/>
<evidence type="ECO:0000256" key="1">
    <source>
        <dbReference type="SAM" id="SignalP"/>
    </source>
</evidence>
<dbReference type="InterPro" id="IPR001531">
    <property type="entry name" value="Zn_PLipaseC"/>
</dbReference>
<organism evidence="2 3">
    <name type="scientific">Ectopseudomonas guguanensis</name>
    <dbReference type="NCBI Taxonomy" id="1198456"/>
    <lineage>
        <taxon>Bacteria</taxon>
        <taxon>Pseudomonadati</taxon>
        <taxon>Pseudomonadota</taxon>
        <taxon>Gammaproteobacteria</taxon>
        <taxon>Pseudomonadales</taxon>
        <taxon>Pseudomonadaceae</taxon>
        <taxon>Ectopseudomonas</taxon>
    </lineage>
</organism>
<keyword evidence="3" id="KW-1185">Reference proteome</keyword>
<dbReference type="SUPFAM" id="SSF48537">
    <property type="entry name" value="Phospholipase C/P1 nuclease"/>
    <property type="match status" value="1"/>
</dbReference>
<dbReference type="OrthoDB" id="8700905at2"/>
<keyword evidence="1" id="KW-0732">Signal</keyword>
<dbReference type="RefSeq" id="WP_090435116.1">
    <property type="nucleotide sequence ID" value="NZ_CP040349.1"/>
</dbReference>
<sequence length="329" mass="36550">MKILSTLALGLGLAVASSQASAWSQPTHKNIVKDALAFMNSAHATADMRRAYQFYVGAAGSEARAAEVLGQAAYDVDDFKDTRLGGWWVGYEHAPVAGAAASIVNYTSYWHFINMGRQGDAHGNAHGGYDYRYRKVDGSWSGDVDWYAMVYLYNRELKKSDFDTTEAHYRQGSYSNWQEHYGDFQTAAFQPIDNLAKYWFDQFRSAPSLQTIGYALHATGDVAQPHHAWVTSGNGHAGWEGWVDDHYFREGLNDSAAVASRVGSYDPQKPIRELLRQTARVAYQRPEPLYDTSYATRLRVARELIPESIALTVAVLTKGANSFHGQGGL</sequence>
<protein>
    <recommendedName>
        <fullName evidence="4">Phospholipase C</fullName>
    </recommendedName>
</protein>
<evidence type="ECO:0000313" key="3">
    <source>
        <dbReference type="Proteomes" id="UP000199460"/>
    </source>
</evidence>
<evidence type="ECO:0008006" key="4">
    <source>
        <dbReference type="Google" id="ProtNLM"/>
    </source>
</evidence>
<dbReference type="InterPro" id="IPR008947">
    <property type="entry name" value="PLipase_C/P1_nuclease_dom_sf"/>
</dbReference>
<dbReference type="GO" id="GO:0004629">
    <property type="term" value="F:phospholipase C activity"/>
    <property type="evidence" value="ECO:0007669"/>
    <property type="project" value="InterPro"/>
</dbReference>
<dbReference type="Proteomes" id="UP000199460">
    <property type="component" value="Unassembled WGS sequence"/>
</dbReference>
<dbReference type="Gene3D" id="1.10.575.10">
    <property type="entry name" value="P1 Nuclease"/>
    <property type="match status" value="1"/>
</dbReference>
<dbReference type="EMBL" id="FNJJ01000020">
    <property type="protein sequence ID" value="SDQ02388.1"/>
    <property type="molecule type" value="Genomic_DNA"/>
</dbReference>
<dbReference type="AlphaFoldDB" id="A0A1H0XHF9"/>
<feature type="chain" id="PRO_5011444567" description="Phospholipase C" evidence="1">
    <location>
        <begin position="23"/>
        <end position="329"/>
    </location>
</feature>
<evidence type="ECO:0000313" key="2">
    <source>
        <dbReference type="EMBL" id="SDQ02388.1"/>
    </source>
</evidence>
<name>A0A1H0XHF9_9GAMM</name>
<dbReference type="GeneID" id="300934206"/>
<accession>A0A1H0XHF9</accession>
<reference evidence="3" key="1">
    <citation type="submission" date="2016-10" db="EMBL/GenBank/DDBJ databases">
        <authorList>
            <person name="Varghese N."/>
            <person name="Submissions S."/>
        </authorList>
    </citation>
    <scope>NUCLEOTIDE SEQUENCE [LARGE SCALE GENOMIC DNA]</scope>
    <source>
        <strain evidence="3">JCM 18416</strain>
    </source>
</reference>